<gene>
    <name evidence="6" type="ORF">C6Y40_11155</name>
</gene>
<evidence type="ECO:0000313" key="7">
    <source>
        <dbReference type="Proteomes" id="UP000238949"/>
    </source>
</evidence>
<dbReference type="Gene3D" id="3.40.50.300">
    <property type="entry name" value="P-loop containing nucleotide triphosphate hydrolases"/>
    <property type="match status" value="2"/>
</dbReference>
<evidence type="ECO:0000256" key="1">
    <source>
        <dbReference type="ARBA" id="ARBA00022737"/>
    </source>
</evidence>
<comment type="caution">
    <text evidence="6">The sequence shown here is derived from an EMBL/GenBank/DDBJ whole genome shotgun (WGS) entry which is preliminary data.</text>
</comment>
<sequence>MPILQAHNLSYQLPAGDTLFHSVSVSMSCRRVGLVGRNGAGKSLLATILTGKRVPTGGTVVCNADTGVFCQQPSHLLASEATIAEVLGVAPVLDALSRITKGECTDHLFESVGEQWDLPAQLASQLATLGLPDDPQTRCATLSGGQLAILRLWQLFKGEHNLLILDEPSNHLDRRARRWLQAQVQSTAAAVLLISHDRELLQGMAEIWELNQNGITVYGGNYAQYAAQKQSHEQALNRQIETLHKQQKQVQQQAQRSLEKAAQRAAQGQKLRGSQAKCLLDKQKDRATASAASRNKNIEGRQKQLQQRASQLQSAQCLTQKQAIHLPSANAGNKKALTLLNGVLAFGSSQPFNLQVGEGDKLHLQGDNGSGKSTLLKTLTGELSLQAGELHVNTPLCYLDQHFSSVVPTLSLLDNLLQQCPALSESDARTLLAGIGFRRDSVFNPAESLSGGEKMKLAMLIVSHQPQQPFLLLDEPDNHLDLNAKILLAAALDRYQGGFILISHDSAFAIEAGVKSAYHLNSGESQAAFGAGILSDVTVQGR</sequence>
<dbReference type="Proteomes" id="UP000238949">
    <property type="component" value="Unassembled WGS sequence"/>
</dbReference>
<proteinExistence type="predicted"/>
<dbReference type="AlphaFoldDB" id="A0A2S9VAX9"/>
<accession>A0A2S9VAX9</accession>
<feature type="domain" description="ABC transporter" evidence="5">
    <location>
        <begin position="4"/>
        <end position="238"/>
    </location>
</feature>
<dbReference type="PANTHER" id="PTHR19211:SF6">
    <property type="entry name" value="BLL7188 PROTEIN"/>
    <property type="match status" value="1"/>
</dbReference>
<organism evidence="6 7">
    <name type="scientific">Alteromonas alba</name>
    <dbReference type="NCBI Taxonomy" id="2079529"/>
    <lineage>
        <taxon>Bacteria</taxon>
        <taxon>Pseudomonadati</taxon>
        <taxon>Pseudomonadota</taxon>
        <taxon>Gammaproteobacteria</taxon>
        <taxon>Alteromonadales</taxon>
        <taxon>Alteromonadaceae</taxon>
        <taxon>Alteromonas/Salinimonas group</taxon>
        <taxon>Alteromonas</taxon>
    </lineage>
</organism>
<dbReference type="PANTHER" id="PTHR19211">
    <property type="entry name" value="ATP-BINDING TRANSPORT PROTEIN-RELATED"/>
    <property type="match status" value="1"/>
</dbReference>
<dbReference type="InterPro" id="IPR003593">
    <property type="entry name" value="AAA+_ATPase"/>
</dbReference>
<dbReference type="GO" id="GO:0016887">
    <property type="term" value="F:ATP hydrolysis activity"/>
    <property type="evidence" value="ECO:0007669"/>
    <property type="project" value="InterPro"/>
</dbReference>
<feature type="region of interest" description="Disordered" evidence="4">
    <location>
        <begin position="253"/>
        <end position="305"/>
    </location>
</feature>
<evidence type="ECO:0000256" key="2">
    <source>
        <dbReference type="ARBA" id="ARBA00022741"/>
    </source>
</evidence>
<dbReference type="PROSITE" id="PS00211">
    <property type="entry name" value="ABC_TRANSPORTER_1"/>
    <property type="match status" value="1"/>
</dbReference>
<dbReference type="RefSeq" id="WP_105934652.1">
    <property type="nucleotide sequence ID" value="NZ_PVNP01000112.1"/>
</dbReference>
<dbReference type="PROSITE" id="PS50893">
    <property type="entry name" value="ABC_TRANSPORTER_2"/>
    <property type="match status" value="2"/>
</dbReference>
<dbReference type="OrthoDB" id="9808609at2"/>
<dbReference type="SUPFAM" id="SSF52540">
    <property type="entry name" value="P-loop containing nucleoside triphosphate hydrolases"/>
    <property type="match status" value="2"/>
</dbReference>
<dbReference type="InterPro" id="IPR017871">
    <property type="entry name" value="ABC_transporter-like_CS"/>
</dbReference>
<dbReference type="GO" id="GO:0005524">
    <property type="term" value="F:ATP binding"/>
    <property type="evidence" value="ECO:0007669"/>
    <property type="project" value="UniProtKB-KW"/>
</dbReference>
<evidence type="ECO:0000259" key="5">
    <source>
        <dbReference type="PROSITE" id="PS50893"/>
    </source>
</evidence>
<dbReference type="Pfam" id="PF00005">
    <property type="entry name" value="ABC_tran"/>
    <property type="match status" value="2"/>
</dbReference>
<protein>
    <submittedName>
        <fullName evidence="6">ABC transporter ATP-binding protein</fullName>
    </submittedName>
</protein>
<evidence type="ECO:0000256" key="4">
    <source>
        <dbReference type="SAM" id="MobiDB-lite"/>
    </source>
</evidence>
<reference evidence="7" key="1">
    <citation type="journal article" date="2020" name="Int. J. Syst. Evol. Microbiol.">
        <title>Alteromonas alba sp. nov., a marine bacterium isolated from the seawater of the West Pacific Ocean.</title>
        <authorList>
            <person name="Sun C."/>
            <person name="Wu Y.-H."/>
            <person name="Xamxidin M."/>
            <person name="Cheng H."/>
            <person name="Xu X.-W."/>
        </authorList>
    </citation>
    <scope>NUCLEOTIDE SEQUENCE [LARGE SCALE GENOMIC DNA]</scope>
    <source>
        <strain evidence="7">190</strain>
    </source>
</reference>
<keyword evidence="7" id="KW-1185">Reference proteome</keyword>
<keyword evidence="3 6" id="KW-0067">ATP-binding</keyword>
<evidence type="ECO:0000313" key="6">
    <source>
        <dbReference type="EMBL" id="PRO73465.1"/>
    </source>
</evidence>
<dbReference type="InterPro" id="IPR050611">
    <property type="entry name" value="ABCF"/>
</dbReference>
<dbReference type="InterPro" id="IPR027417">
    <property type="entry name" value="P-loop_NTPase"/>
</dbReference>
<evidence type="ECO:0000256" key="3">
    <source>
        <dbReference type="ARBA" id="ARBA00022840"/>
    </source>
</evidence>
<name>A0A2S9VAX9_9ALTE</name>
<dbReference type="InterPro" id="IPR003439">
    <property type="entry name" value="ABC_transporter-like_ATP-bd"/>
</dbReference>
<feature type="domain" description="ABC transporter" evidence="5">
    <location>
        <begin position="334"/>
        <end position="541"/>
    </location>
</feature>
<keyword evidence="1" id="KW-0677">Repeat</keyword>
<dbReference type="EMBL" id="PVNP01000112">
    <property type="protein sequence ID" value="PRO73465.1"/>
    <property type="molecule type" value="Genomic_DNA"/>
</dbReference>
<dbReference type="SMART" id="SM00382">
    <property type="entry name" value="AAA"/>
    <property type="match status" value="2"/>
</dbReference>
<keyword evidence="2" id="KW-0547">Nucleotide-binding</keyword>